<dbReference type="SMART" id="SM00267">
    <property type="entry name" value="GGDEF"/>
    <property type="match status" value="1"/>
</dbReference>
<evidence type="ECO:0000259" key="3">
    <source>
        <dbReference type="PROSITE" id="PS50887"/>
    </source>
</evidence>
<dbReference type="PANTHER" id="PTHR44757:SF2">
    <property type="entry name" value="BIOFILM ARCHITECTURE MAINTENANCE PROTEIN MBAA"/>
    <property type="match status" value="1"/>
</dbReference>
<dbReference type="InterPro" id="IPR052155">
    <property type="entry name" value="Biofilm_reg_signaling"/>
</dbReference>
<protein>
    <submittedName>
        <fullName evidence="4">Diguanylate cyclase (GGDEF)-like protein</fullName>
    </submittedName>
</protein>
<dbReference type="RefSeq" id="WP_090960327.1">
    <property type="nucleotide sequence ID" value="NZ_FOOA01000003.1"/>
</dbReference>
<evidence type="ECO:0000256" key="1">
    <source>
        <dbReference type="SAM" id="Phobius"/>
    </source>
</evidence>
<keyword evidence="5" id="KW-1185">Reference proteome</keyword>
<dbReference type="PROSITE" id="PS50887">
    <property type="entry name" value="GGDEF"/>
    <property type="match status" value="1"/>
</dbReference>
<dbReference type="SUPFAM" id="SSF141868">
    <property type="entry name" value="EAL domain-like"/>
    <property type="match status" value="1"/>
</dbReference>
<dbReference type="PANTHER" id="PTHR44757">
    <property type="entry name" value="DIGUANYLATE CYCLASE DGCP"/>
    <property type="match status" value="1"/>
</dbReference>
<dbReference type="InterPro" id="IPR001633">
    <property type="entry name" value="EAL_dom"/>
</dbReference>
<dbReference type="Gene3D" id="3.20.20.450">
    <property type="entry name" value="EAL domain"/>
    <property type="match status" value="1"/>
</dbReference>
<dbReference type="InterPro" id="IPR029787">
    <property type="entry name" value="Nucleotide_cyclase"/>
</dbReference>
<name>A0A7W6BZ78_9HYPH</name>
<dbReference type="AlphaFoldDB" id="A0A7W6BZ78"/>
<organism evidence="4 5">
    <name type="scientific">Aureimonas phyllosphaerae</name>
    <dbReference type="NCBI Taxonomy" id="1166078"/>
    <lineage>
        <taxon>Bacteria</taxon>
        <taxon>Pseudomonadati</taxon>
        <taxon>Pseudomonadota</taxon>
        <taxon>Alphaproteobacteria</taxon>
        <taxon>Hyphomicrobiales</taxon>
        <taxon>Aurantimonadaceae</taxon>
        <taxon>Aureimonas</taxon>
    </lineage>
</organism>
<dbReference type="SMART" id="SM00052">
    <property type="entry name" value="EAL"/>
    <property type="match status" value="1"/>
</dbReference>
<keyword evidence="1" id="KW-0472">Membrane</keyword>
<keyword evidence="1" id="KW-1133">Transmembrane helix</keyword>
<gene>
    <name evidence="4" type="ORF">GGR05_001646</name>
</gene>
<dbReference type="InterPro" id="IPR043128">
    <property type="entry name" value="Rev_trsase/Diguanyl_cyclase"/>
</dbReference>
<keyword evidence="1" id="KW-0812">Transmembrane</keyword>
<dbReference type="PROSITE" id="PS50883">
    <property type="entry name" value="EAL"/>
    <property type="match status" value="1"/>
</dbReference>
<reference evidence="4 5" key="1">
    <citation type="submission" date="2020-08" db="EMBL/GenBank/DDBJ databases">
        <title>Genomic Encyclopedia of Type Strains, Phase IV (KMG-IV): sequencing the most valuable type-strain genomes for metagenomic binning, comparative biology and taxonomic classification.</title>
        <authorList>
            <person name="Goeker M."/>
        </authorList>
    </citation>
    <scope>NUCLEOTIDE SEQUENCE [LARGE SCALE GENOMIC DNA]</scope>
    <source>
        <strain evidence="4 5">DSM 25024</strain>
    </source>
</reference>
<evidence type="ECO:0000313" key="4">
    <source>
        <dbReference type="EMBL" id="MBB3935502.1"/>
    </source>
</evidence>
<dbReference type="InterPro" id="IPR000160">
    <property type="entry name" value="GGDEF_dom"/>
</dbReference>
<dbReference type="CDD" id="cd01948">
    <property type="entry name" value="EAL"/>
    <property type="match status" value="1"/>
</dbReference>
<evidence type="ECO:0000313" key="5">
    <source>
        <dbReference type="Proteomes" id="UP000531216"/>
    </source>
</evidence>
<sequence length="666" mass="72936">MITFLKRYSATAIGAGAVLAAVSVAGVYISKETVSSLLASTAQQRVGGFVTYLEETKGAVEALLTGISRDPELESEIRSVALASGLTNFTIFNLAGEPQFSLKSEDHAWLLRERPGGINGLEKLAVSAVERPGQWSEVVRSASGESLVISPLERAGTRQAFVSVAPDMSGVEENLAKTVGLAVAGLIGVLVTGAGVPGLIYIRRKWRIEQADERIQFLANHDTLTKLLNRKRIEEEAGRILATCRATRERLAVWAVDIKGLGDINQTVSQAGGDELLRTVADRLMRINDRNDLVARTGADDFMIVQRNLRGMNDVEALARRIQQEIEAPVTIEGIELTPQLCMGVALVPEHGRTIGELFQNAELAVLVHKSTKQGDFVLFEPSMDEEATRRRMIERRMREALEHEQFELFYQPIVRASDQTILGFESLIRLPDGKGGYIPPSVFIPIAEARGYIKAIGDWVLREATRQIALWPEELFISVNLSAVQFRDGDLVSIVRNALEAAGIAGRRLEIEVVESLLLDRSDTILEQLQQLKTLGVSIAMDDFGTGYSSLGYLWRFPFDKLKIDQSFMIAFEQGEPNIRHIIGTIVSLGHHMNLKVVTEGIETPAQAKMLMEIGCDQLQGYLFGKPAPAERVAAELLTSLSKRAVVSDASTTSIPVGEPIASLA</sequence>
<feature type="transmembrane region" description="Helical" evidence="1">
    <location>
        <begin position="179"/>
        <end position="202"/>
    </location>
</feature>
<comment type="caution">
    <text evidence="4">The sequence shown here is derived from an EMBL/GenBank/DDBJ whole genome shotgun (WGS) entry which is preliminary data.</text>
</comment>
<dbReference type="Pfam" id="PF00990">
    <property type="entry name" value="GGDEF"/>
    <property type="match status" value="1"/>
</dbReference>
<dbReference type="Proteomes" id="UP000531216">
    <property type="component" value="Unassembled WGS sequence"/>
</dbReference>
<dbReference type="OrthoDB" id="9814202at2"/>
<dbReference type="Pfam" id="PF00563">
    <property type="entry name" value="EAL"/>
    <property type="match status" value="1"/>
</dbReference>
<dbReference type="InterPro" id="IPR035919">
    <property type="entry name" value="EAL_sf"/>
</dbReference>
<feature type="domain" description="EAL" evidence="2">
    <location>
        <begin position="391"/>
        <end position="642"/>
    </location>
</feature>
<dbReference type="SUPFAM" id="SSF55073">
    <property type="entry name" value="Nucleotide cyclase"/>
    <property type="match status" value="1"/>
</dbReference>
<evidence type="ECO:0000259" key="2">
    <source>
        <dbReference type="PROSITE" id="PS50883"/>
    </source>
</evidence>
<dbReference type="EMBL" id="JACIDO010000003">
    <property type="protein sequence ID" value="MBB3935502.1"/>
    <property type="molecule type" value="Genomic_DNA"/>
</dbReference>
<proteinExistence type="predicted"/>
<dbReference type="Gene3D" id="3.30.70.270">
    <property type="match status" value="1"/>
</dbReference>
<dbReference type="CDD" id="cd01949">
    <property type="entry name" value="GGDEF"/>
    <property type="match status" value="1"/>
</dbReference>
<accession>A0A7W6BZ78</accession>
<dbReference type="NCBIfam" id="TIGR00254">
    <property type="entry name" value="GGDEF"/>
    <property type="match status" value="1"/>
</dbReference>
<feature type="domain" description="GGDEF" evidence="3">
    <location>
        <begin position="249"/>
        <end position="382"/>
    </location>
</feature>